<dbReference type="AlphaFoldDB" id="A0A376LX01"/>
<dbReference type="EMBL" id="UGAB01000002">
    <property type="protein sequence ID" value="STF40034.1"/>
    <property type="molecule type" value="Genomic_DNA"/>
</dbReference>
<dbReference type="InterPro" id="IPR020362">
    <property type="entry name" value="Tail_accessory_Gp4"/>
</dbReference>
<dbReference type="Pfam" id="PF11650">
    <property type="entry name" value="P22_Tail-4"/>
    <property type="match status" value="1"/>
</dbReference>
<dbReference type="Gene3D" id="1.10.3230.20">
    <property type="entry name" value="P22 tail accessory factor (Gp4)"/>
    <property type="match status" value="1"/>
</dbReference>
<protein>
    <submittedName>
        <fullName evidence="1">DNA stabilization protein</fullName>
    </submittedName>
</protein>
<gene>
    <name evidence="1" type="ORF">NCTC7928_00585</name>
</gene>
<dbReference type="Proteomes" id="UP000254877">
    <property type="component" value="Unassembled WGS sequence"/>
</dbReference>
<evidence type="ECO:0000313" key="2">
    <source>
        <dbReference type="Proteomes" id="UP000254877"/>
    </source>
</evidence>
<organism evidence="1 2">
    <name type="scientific">Escherichia coli</name>
    <dbReference type="NCBI Taxonomy" id="562"/>
    <lineage>
        <taxon>Bacteria</taxon>
        <taxon>Pseudomonadati</taxon>
        <taxon>Pseudomonadota</taxon>
        <taxon>Gammaproteobacteria</taxon>
        <taxon>Enterobacterales</taxon>
        <taxon>Enterobacteriaceae</taxon>
        <taxon>Escherichia</taxon>
    </lineage>
</organism>
<accession>A0A376LX01</accession>
<reference evidence="1 2" key="1">
    <citation type="submission" date="2018-06" db="EMBL/GenBank/DDBJ databases">
        <authorList>
            <consortium name="Pathogen Informatics"/>
            <person name="Doyle S."/>
        </authorList>
    </citation>
    <scope>NUCLEOTIDE SEQUENCE [LARGE SCALE GENOMIC DNA]</scope>
    <source>
        <strain evidence="1 2">NCTC7928</strain>
    </source>
</reference>
<dbReference type="InterPro" id="IPR038258">
    <property type="entry name" value="Gp4_sf"/>
</dbReference>
<evidence type="ECO:0000313" key="1">
    <source>
        <dbReference type="EMBL" id="STF40034.1"/>
    </source>
</evidence>
<sequence>MAKTKGDLVLKALRKAGLYSNATLTDADPQAIEDAINDLEDMMAAWQAKGIELGYQFADTENGIMPLPDDDSGIPAWANDGVALKLAVQVCMDNVIQPSDALLTAADSAYQTICIALTKIPPLERRNDMPRGAGLKSAFTWNRFYIEKDDPST</sequence>
<name>A0A376LX01_ECOLX</name>
<proteinExistence type="predicted"/>
<dbReference type="RefSeq" id="WP_001554895.1">
    <property type="nucleotide sequence ID" value="NZ_BFLX01000004.1"/>
</dbReference>